<evidence type="ECO:0000259" key="6">
    <source>
        <dbReference type="Pfam" id="PF07980"/>
    </source>
</evidence>
<dbReference type="EMBL" id="JAUDEN010000043">
    <property type="protein sequence ID" value="MDM8326380.1"/>
    <property type="molecule type" value="Genomic_DNA"/>
</dbReference>
<dbReference type="Pfam" id="PF14322">
    <property type="entry name" value="SusD-like_3"/>
    <property type="match status" value="1"/>
</dbReference>
<proteinExistence type="inferred from homology"/>
<keyword evidence="9" id="KW-1185">Reference proteome</keyword>
<name>A0ABT7VL13_9BACE</name>
<dbReference type="InterPro" id="IPR011990">
    <property type="entry name" value="TPR-like_helical_dom_sf"/>
</dbReference>
<evidence type="ECO:0000256" key="4">
    <source>
        <dbReference type="ARBA" id="ARBA00023136"/>
    </source>
</evidence>
<dbReference type="PROSITE" id="PS51257">
    <property type="entry name" value="PROKAR_LIPOPROTEIN"/>
    <property type="match status" value="1"/>
</dbReference>
<evidence type="ECO:0000256" key="2">
    <source>
        <dbReference type="ARBA" id="ARBA00006275"/>
    </source>
</evidence>
<evidence type="ECO:0000313" key="9">
    <source>
        <dbReference type="Proteomes" id="UP001169458"/>
    </source>
</evidence>
<dbReference type="Proteomes" id="UP001169458">
    <property type="component" value="Unassembled WGS sequence"/>
</dbReference>
<evidence type="ECO:0000256" key="1">
    <source>
        <dbReference type="ARBA" id="ARBA00004442"/>
    </source>
</evidence>
<sequence length="588" mass="67052">MKNKLVVLLGSCLFWASCTETTEGFLDSKGKETDDLESVFSDSIKVMGFNAALYWQVGRCTMSPHNVSSNLQNYKDYEAGTDNSRYSYFKVTEFTPAYTKGDFSQGGTNAGFGDFEKGWQEPYQTIYRCNSFLQNYQKAPLSEGMKKRLADEARFIRAFFYFHLLRQYGGLPLLYDEVIDPYNPALLERSSFETCVDYIASELEYCAENLPLVQDGVDYGRATAPAALGVLTELYALAASPLYNGGNIGSGDNRLLVGYDDYDVNRWQKVATAAKRLMKLGTNELLIDNDTRPGNGFYKATTTRVSKERVWMWLTVSTNFLQKALLPKSRNGNHLIYPYHELVEAFPMKNGKAITDPDSGYDEDHPYDNRDPRLGYTIIYNGSKWIKNKGEEAEPIYTYRGATDDGYGTAQGSPTGYYYRKCSNESLRGGDSDSEGQGLSFIRYPSIMLYYAEALTELDVDANRSEIESQLFQIRNRAGIDPGEDNRYGVPANMNKDEMIEFIINERRIEFANECGNRFWDLKRRKMYERLDGVWTSAAVWEKVGDDEYTWSVVPIEQHFFDERMYFSAIPQREIDASHGKLVQNPGW</sequence>
<feature type="domain" description="RagB/SusD" evidence="6">
    <location>
        <begin position="322"/>
        <end position="588"/>
    </location>
</feature>
<gene>
    <name evidence="8" type="ORF">QUW60_14280</name>
</gene>
<keyword evidence="4" id="KW-0472">Membrane</keyword>
<reference evidence="8 9" key="1">
    <citation type="submission" date="2023-06" db="EMBL/GenBank/DDBJ databases">
        <authorList>
            <person name="Zeman M."/>
            <person name="Kubasova T."/>
            <person name="Jahodarova E."/>
            <person name="Nykrynova M."/>
            <person name="Rychlik I."/>
        </authorList>
    </citation>
    <scope>NUCLEOTIDE SEQUENCE [LARGE SCALE GENOMIC DNA]</scope>
    <source>
        <strain evidence="8 9">109_WCHN</strain>
    </source>
</reference>
<keyword evidence="5" id="KW-0998">Cell outer membrane</keyword>
<comment type="subcellular location">
    <subcellularLocation>
        <location evidence="1">Cell outer membrane</location>
    </subcellularLocation>
</comment>
<protein>
    <submittedName>
        <fullName evidence="8">RagB/SusD family nutrient uptake outer membrane protein</fullName>
    </submittedName>
</protein>
<feature type="domain" description="SusD-like N-terminal" evidence="7">
    <location>
        <begin position="115"/>
        <end position="235"/>
    </location>
</feature>
<dbReference type="InterPro" id="IPR033985">
    <property type="entry name" value="SusD-like_N"/>
</dbReference>
<comment type="similarity">
    <text evidence="2">Belongs to the SusD family.</text>
</comment>
<evidence type="ECO:0000313" key="8">
    <source>
        <dbReference type="EMBL" id="MDM8326380.1"/>
    </source>
</evidence>
<accession>A0ABT7VL13</accession>
<dbReference type="RefSeq" id="WP_289561306.1">
    <property type="nucleotide sequence ID" value="NZ_JAUDEN010000043.1"/>
</dbReference>
<comment type="caution">
    <text evidence="8">The sequence shown here is derived from an EMBL/GenBank/DDBJ whole genome shotgun (WGS) entry which is preliminary data.</text>
</comment>
<evidence type="ECO:0000256" key="5">
    <source>
        <dbReference type="ARBA" id="ARBA00023237"/>
    </source>
</evidence>
<dbReference type="InterPro" id="IPR012944">
    <property type="entry name" value="SusD_RagB_dom"/>
</dbReference>
<dbReference type="Gene3D" id="1.25.40.390">
    <property type="match status" value="1"/>
</dbReference>
<evidence type="ECO:0000256" key="3">
    <source>
        <dbReference type="ARBA" id="ARBA00022729"/>
    </source>
</evidence>
<organism evidence="8 9">
    <name type="scientific">Bacteroides gallinaceum</name>
    <dbReference type="NCBI Taxonomy" id="1462571"/>
    <lineage>
        <taxon>Bacteria</taxon>
        <taxon>Pseudomonadati</taxon>
        <taxon>Bacteroidota</taxon>
        <taxon>Bacteroidia</taxon>
        <taxon>Bacteroidales</taxon>
        <taxon>Bacteroidaceae</taxon>
        <taxon>Bacteroides</taxon>
    </lineage>
</organism>
<dbReference type="SUPFAM" id="SSF48452">
    <property type="entry name" value="TPR-like"/>
    <property type="match status" value="1"/>
</dbReference>
<evidence type="ECO:0000259" key="7">
    <source>
        <dbReference type="Pfam" id="PF14322"/>
    </source>
</evidence>
<reference evidence="9" key="2">
    <citation type="submission" date="2023-07" db="EMBL/GenBank/DDBJ databases">
        <title>Identification and characterization of horizontal gene transfer across gut microbiota members of farm animals based on homology search.</title>
        <authorList>
            <person name="Schwarzerova J."/>
            <person name="Nykrynova M."/>
            <person name="Jureckova K."/>
            <person name="Cejkova D."/>
            <person name="Rychlik I."/>
        </authorList>
    </citation>
    <scope>NUCLEOTIDE SEQUENCE [LARGE SCALE GENOMIC DNA]</scope>
    <source>
        <strain evidence="9">109_WCHN</strain>
    </source>
</reference>
<dbReference type="Pfam" id="PF07980">
    <property type="entry name" value="SusD_RagB"/>
    <property type="match status" value="1"/>
</dbReference>
<keyword evidence="3" id="KW-0732">Signal</keyword>